<evidence type="ECO:0000256" key="4">
    <source>
        <dbReference type="ARBA" id="ARBA00022692"/>
    </source>
</evidence>
<evidence type="ECO:0000313" key="10">
    <source>
        <dbReference type="EMBL" id="KAF4670960.1"/>
    </source>
</evidence>
<dbReference type="PANTHER" id="PTHR28259:SF1">
    <property type="entry name" value="FLUORIDE EXPORT PROTEIN 1-RELATED"/>
    <property type="match status" value="1"/>
</dbReference>
<keyword evidence="3" id="KW-1003">Cell membrane</keyword>
<comment type="catalytic activity">
    <reaction evidence="8">
        <text>fluoride(in) = fluoride(out)</text>
        <dbReference type="Rhea" id="RHEA:76159"/>
        <dbReference type="ChEBI" id="CHEBI:17051"/>
    </reaction>
    <physiologicalReaction direction="left-to-right" evidence="8">
        <dbReference type="Rhea" id="RHEA:76160"/>
    </physiologicalReaction>
</comment>
<comment type="caution">
    <text evidence="10">The sequence shown here is derived from an EMBL/GenBank/DDBJ whole genome shotgun (WGS) entry which is preliminary data.</text>
</comment>
<dbReference type="InterPro" id="IPR003691">
    <property type="entry name" value="FluC"/>
</dbReference>
<evidence type="ECO:0000256" key="9">
    <source>
        <dbReference type="SAM" id="Phobius"/>
    </source>
</evidence>
<keyword evidence="11" id="KW-1185">Reference proteome</keyword>
<evidence type="ECO:0000256" key="1">
    <source>
        <dbReference type="ARBA" id="ARBA00002598"/>
    </source>
</evidence>
<dbReference type="GO" id="GO:1903425">
    <property type="term" value="F:fluoride transmembrane transporter activity"/>
    <property type="evidence" value="ECO:0007669"/>
    <property type="project" value="TreeGrafter"/>
</dbReference>
<dbReference type="GO" id="GO:0005886">
    <property type="term" value="C:plasma membrane"/>
    <property type="evidence" value="ECO:0007669"/>
    <property type="project" value="UniProtKB-SubCell"/>
</dbReference>
<keyword evidence="5 9" id="KW-1133">Transmembrane helix</keyword>
<feature type="transmembrane region" description="Helical" evidence="9">
    <location>
        <begin position="21"/>
        <end position="40"/>
    </location>
</feature>
<dbReference type="Pfam" id="PF02537">
    <property type="entry name" value="CRCB"/>
    <property type="match status" value="1"/>
</dbReference>
<dbReference type="EMBL" id="JAAPAO010000143">
    <property type="protein sequence ID" value="KAF4670960.1"/>
    <property type="molecule type" value="Genomic_DNA"/>
</dbReference>
<keyword evidence="6 9" id="KW-0472">Membrane</keyword>
<evidence type="ECO:0000256" key="2">
    <source>
        <dbReference type="ARBA" id="ARBA00004651"/>
    </source>
</evidence>
<organism evidence="10 11">
    <name type="scientific">Perkinsus chesapeaki</name>
    <name type="common">Clam parasite</name>
    <name type="synonym">Perkinsus andrewsi</name>
    <dbReference type="NCBI Taxonomy" id="330153"/>
    <lineage>
        <taxon>Eukaryota</taxon>
        <taxon>Sar</taxon>
        <taxon>Alveolata</taxon>
        <taxon>Perkinsozoa</taxon>
        <taxon>Perkinsea</taxon>
        <taxon>Perkinsida</taxon>
        <taxon>Perkinsidae</taxon>
        <taxon>Perkinsus</taxon>
    </lineage>
</organism>
<feature type="transmembrane region" description="Helical" evidence="9">
    <location>
        <begin position="160"/>
        <end position="180"/>
    </location>
</feature>
<dbReference type="OrthoDB" id="409792at2759"/>
<evidence type="ECO:0000256" key="6">
    <source>
        <dbReference type="ARBA" id="ARBA00023136"/>
    </source>
</evidence>
<evidence type="ECO:0000256" key="7">
    <source>
        <dbReference type="ARBA" id="ARBA00035120"/>
    </source>
</evidence>
<keyword evidence="4 9" id="KW-0812">Transmembrane</keyword>
<evidence type="ECO:0000256" key="5">
    <source>
        <dbReference type="ARBA" id="ARBA00022989"/>
    </source>
</evidence>
<dbReference type="Proteomes" id="UP000591131">
    <property type="component" value="Unassembled WGS sequence"/>
</dbReference>
<proteinExistence type="inferred from homology"/>
<dbReference type="AlphaFoldDB" id="A0A7J6MIC8"/>
<accession>A0A7J6MIC8</accession>
<comment type="similarity">
    <text evidence="7">Belongs to the fluoride channel Fluc/FEX (TC 1.A.43) family.</text>
</comment>
<evidence type="ECO:0000256" key="3">
    <source>
        <dbReference type="ARBA" id="ARBA00022475"/>
    </source>
</evidence>
<dbReference type="PANTHER" id="PTHR28259">
    <property type="entry name" value="FLUORIDE EXPORT PROTEIN 1-RELATED"/>
    <property type="match status" value="1"/>
</dbReference>
<gene>
    <name evidence="10" type="ORF">FOL47_001758</name>
</gene>
<feature type="transmembrane region" description="Helical" evidence="9">
    <location>
        <begin position="221"/>
        <end position="243"/>
    </location>
</feature>
<evidence type="ECO:0000313" key="11">
    <source>
        <dbReference type="Proteomes" id="UP000591131"/>
    </source>
</evidence>
<comment type="subcellular location">
    <subcellularLocation>
        <location evidence="2">Cell membrane</location>
        <topology evidence="2">Multi-pass membrane protein</topology>
    </subcellularLocation>
</comment>
<reference evidence="10 11" key="1">
    <citation type="submission" date="2020-04" db="EMBL/GenBank/DDBJ databases">
        <title>Perkinsus chesapeaki whole genome sequence.</title>
        <authorList>
            <person name="Bogema D.R."/>
        </authorList>
    </citation>
    <scope>NUCLEOTIDE SEQUENCE [LARGE SCALE GENOMIC DNA]</scope>
    <source>
        <strain evidence="10">ATCC PRA-425</strain>
    </source>
</reference>
<protein>
    <submittedName>
        <fullName evidence="10">Uncharacterized protein</fullName>
    </submittedName>
</protein>
<evidence type="ECO:0000256" key="8">
    <source>
        <dbReference type="ARBA" id="ARBA00035585"/>
    </source>
</evidence>
<comment type="function">
    <text evidence="1">Fluoride channel required for the rapid expulsion of cytoplasmic fluoride.</text>
</comment>
<name>A0A7J6MIC8_PERCH</name>
<feature type="transmembrane region" description="Helical" evidence="9">
    <location>
        <begin position="124"/>
        <end position="148"/>
    </location>
</feature>
<feature type="transmembrane region" description="Helical" evidence="9">
    <location>
        <begin position="60"/>
        <end position="80"/>
    </location>
</feature>
<feature type="transmembrane region" description="Helical" evidence="9">
    <location>
        <begin position="92"/>
        <end position="112"/>
    </location>
</feature>
<sequence>MSTSTSQTTKEGESKQSFGRYLMDHWVLPILGITAYAMLGTASRIAITDGTKGGDFFSEYSYFAANCLGSFVMGLMNGIPDLKKKTPGFHQGVTVGYCGCFTTFSSWIYAIVKSSTPDIGAVEFFTGMSMPFIAWLFGNDIGATYVDLTKDSKSRISDKGWYIIDQALVVFPYVFTALLFPLVATQGVFPPASVYASLLSPLGAIPRWISSTYLNSLWPQFPLGTFVANVLAVAFDGILMGAAPGNTFAGYCITGSNVGLTRDSLVYRDLVRGSLAGLMMVCALIESSCFEDLVW</sequence>